<evidence type="ECO:0000259" key="4">
    <source>
        <dbReference type="PROSITE" id="PS50878"/>
    </source>
</evidence>
<dbReference type="EMBL" id="BPVZ01000131">
    <property type="protein sequence ID" value="GKV38860.1"/>
    <property type="molecule type" value="Genomic_DNA"/>
</dbReference>
<evidence type="ECO:0000256" key="1">
    <source>
        <dbReference type="PROSITE-ProRule" id="PRU00176"/>
    </source>
</evidence>
<dbReference type="InterPro" id="IPR026960">
    <property type="entry name" value="RVT-Znf"/>
</dbReference>
<evidence type="ECO:0000313" key="5">
    <source>
        <dbReference type="EMBL" id="GKV38860.1"/>
    </source>
</evidence>
<feature type="compositionally biased region" description="Basic and acidic residues" evidence="2">
    <location>
        <begin position="198"/>
        <end position="212"/>
    </location>
</feature>
<dbReference type="InterPro" id="IPR043502">
    <property type="entry name" value="DNA/RNA_pol_sf"/>
</dbReference>
<dbReference type="InterPro" id="IPR036691">
    <property type="entry name" value="Endo/exonu/phosph_ase_sf"/>
</dbReference>
<feature type="compositionally biased region" description="Basic and acidic residues" evidence="2">
    <location>
        <begin position="445"/>
        <end position="456"/>
    </location>
</feature>
<feature type="compositionally biased region" description="Polar residues" evidence="2">
    <location>
        <begin position="576"/>
        <end position="592"/>
    </location>
</feature>
<gene>
    <name evidence="5" type="ORF">SLEP1_g46720</name>
</gene>
<dbReference type="InterPro" id="IPR035979">
    <property type="entry name" value="RBD_domain_sf"/>
</dbReference>
<dbReference type="Pfam" id="PF13966">
    <property type="entry name" value="zf-RVT"/>
    <property type="match status" value="1"/>
</dbReference>
<feature type="compositionally biased region" description="Basic and acidic residues" evidence="2">
    <location>
        <begin position="464"/>
        <end position="487"/>
    </location>
</feature>
<dbReference type="PROSITE" id="PS50102">
    <property type="entry name" value="RRM"/>
    <property type="match status" value="1"/>
</dbReference>
<keyword evidence="6" id="KW-1185">Reference proteome</keyword>
<organism evidence="5 6">
    <name type="scientific">Rubroshorea leprosula</name>
    <dbReference type="NCBI Taxonomy" id="152421"/>
    <lineage>
        <taxon>Eukaryota</taxon>
        <taxon>Viridiplantae</taxon>
        <taxon>Streptophyta</taxon>
        <taxon>Embryophyta</taxon>
        <taxon>Tracheophyta</taxon>
        <taxon>Spermatophyta</taxon>
        <taxon>Magnoliopsida</taxon>
        <taxon>eudicotyledons</taxon>
        <taxon>Gunneridae</taxon>
        <taxon>Pentapetalae</taxon>
        <taxon>rosids</taxon>
        <taxon>malvids</taxon>
        <taxon>Malvales</taxon>
        <taxon>Dipterocarpaceae</taxon>
        <taxon>Rubroshorea</taxon>
    </lineage>
</organism>
<dbReference type="PANTHER" id="PTHR33116:SF78">
    <property type="entry name" value="OS12G0587133 PROTEIN"/>
    <property type="match status" value="1"/>
</dbReference>
<dbReference type="SUPFAM" id="SSF56219">
    <property type="entry name" value="DNase I-like"/>
    <property type="match status" value="1"/>
</dbReference>
<evidence type="ECO:0000256" key="2">
    <source>
        <dbReference type="SAM" id="MobiDB-lite"/>
    </source>
</evidence>
<accession>A0AAV5LN63</accession>
<feature type="domain" description="Reverse transcriptase" evidence="4">
    <location>
        <begin position="1063"/>
        <end position="1341"/>
    </location>
</feature>
<dbReference type="Gene3D" id="3.60.10.10">
    <property type="entry name" value="Endonuclease/exonuclease/phosphatase"/>
    <property type="match status" value="1"/>
</dbReference>
<evidence type="ECO:0008006" key="7">
    <source>
        <dbReference type="Google" id="ProtNLM"/>
    </source>
</evidence>
<dbReference type="Pfam" id="PF00076">
    <property type="entry name" value="RRM_1"/>
    <property type="match status" value="1"/>
</dbReference>
<reference evidence="5 6" key="1">
    <citation type="journal article" date="2021" name="Commun. Biol.">
        <title>The genome of Shorea leprosula (Dipterocarpaceae) highlights the ecological relevance of drought in aseasonal tropical rainforests.</title>
        <authorList>
            <person name="Ng K.K.S."/>
            <person name="Kobayashi M.J."/>
            <person name="Fawcett J.A."/>
            <person name="Hatakeyama M."/>
            <person name="Paape T."/>
            <person name="Ng C.H."/>
            <person name="Ang C.C."/>
            <person name="Tnah L.H."/>
            <person name="Lee C.T."/>
            <person name="Nishiyama T."/>
            <person name="Sese J."/>
            <person name="O'Brien M.J."/>
            <person name="Copetti D."/>
            <person name="Mohd Noor M.I."/>
            <person name="Ong R.C."/>
            <person name="Putra M."/>
            <person name="Sireger I.Z."/>
            <person name="Indrioko S."/>
            <person name="Kosugi Y."/>
            <person name="Izuno A."/>
            <person name="Isagi Y."/>
            <person name="Lee S.L."/>
            <person name="Shimizu K.K."/>
        </authorList>
    </citation>
    <scope>NUCLEOTIDE SEQUENCE [LARGE SCALE GENOMIC DNA]</scope>
    <source>
        <strain evidence="5">214</strain>
    </source>
</reference>
<dbReference type="GO" id="GO:0003723">
    <property type="term" value="F:RNA binding"/>
    <property type="evidence" value="ECO:0007669"/>
    <property type="project" value="UniProtKB-UniRule"/>
</dbReference>
<dbReference type="CDD" id="cd01650">
    <property type="entry name" value="RT_nLTR_like"/>
    <property type="match status" value="1"/>
</dbReference>
<feature type="compositionally biased region" description="Basic and acidic residues" evidence="2">
    <location>
        <begin position="502"/>
        <end position="528"/>
    </location>
</feature>
<feature type="region of interest" description="Disordered" evidence="2">
    <location>
        <begin position="1"/>
        <end position="46"/>
    </location>
</feature>
<keyword evidence="1" id="KW-0694">RNA-binding</keyword>
<feature type="domain" description="RRM" evidence="3">
    <location>
        <begin position="72"/>
        <end position="149"/>
    </location>
</feature>
<feature type="compositionally biased region" description="Basic residues" evidence="2">
    <location>
        <begin position="650"/>
        <end position="659"/>
    </location>
</feature>
<feature type="region of interest" description="Disordered" evidence="2">
    <location>
        <begin position="172"/>
        <end position="212"/>
    </location>
</feature>
<proteinExistence type="predicted"/>
<dbReference type="PROSITE" id="PS50878">
    <property type="entry name" value="RT_POL"/>
    <property type="match status" value="1"/>
</dbReference>
<dbReference type="InterPro" id="IPR000504">
    <property type="entry name" value="RRM_dom"/>
</dbReference>
<name>A0AAV5LN63_9ROSI</name>
<feature type="region of interest" description="Disordered" evidence="2">
    <location>
        <begin position="499"/>
        <end position="621"/>
    </location>
</feature>
<dbReference type="InterPro" id="IPR012677">
    <property type="entry name" value="Nucleotide-bd_a/b_plait_sf"/>
</dbReference>
<dbReference type="SUPFAM" id="SSF56672">
    <property type="entry name" value="DNA/RNA polymerases"/>
    <property type="match status" value="1"/>
</dbReference>
<evidence type="ECO:0000313" key="6">
    <source>
        <dbReference type="Proteomes" id="UP001054252"/>
    </source>
</evidence>
<feature type="region of interest" description="Disordered" evidence="2">
    <location>
        <begin position="445"/>
        <end position="487"/>
    </location>
</feature>
<dbReference type="InterPro" id="IPR000477">
    <property type="entry name" value="RT_dom"/>
</dbReference>
<sequence length="1812" mass="211570">MRERGRERERRGELRTRERRTTQSREHGRSPWRDKQRRTTTDGKNEYQIDQNQLRRRRLGDSYDWGLYKQATPYFFTNFPEEWTQEDMWRTFMKFGRVFDIYSPPRRSRNGSRFGFVRFLGVNDRKELERKLDNIWIGDHKLWVNYPRYNDIQQKGREFKISHAVEPQAQSRTYAEVVKGQQTSRHGKGEGGWSRDGYAMDKEQDRKITSSEDQIRDKKKVWVEKGRKDTWAGLEYNSNKEESSWLEGCYVGTTHSVEMVRNLQEKFYMEGYFTCRVRAMGGRLVLMDCEDREELKHLVESASEWLGQWFEKVCPWSPELIAKERFVWIRCQGVPLDVWGHDFFASMGRSWGKFICVDDSTSQRRRFDIARFLISTPIMNTISVLREIKINGSMYKIKFSEEEFTNSFFSLKQDFIPHFQSESEEHESWSLESESEDYVWEKAMEKEQGIGRPKEPELEDDDVEGRRGEVGDKSQSHVQDEEETVEKVADSLECFQISNGNLDKKTEGRATQEAGNEERSRSSNEERKKRPGFKKKINLGQRRQPTHYENSPIQASSSSMGPGMCRSYQIEGAKSISVNKSKISRNKGSATRGSEEEKEDLGGQGKASKENQMKRTKWCKEGFPQQRKKKIRLCSSVYIKARSVEEGMQRRKNRGRQNMKSKEGRAKPKFIASPNGEIAGDSIGDSGIQNCNRALRKQLQTQLAKDIWDLAKRLGATAENDEEILQKINEMEGRDKRSKENVEKRTAEDAKKDAGLIDLPLVGRKYTWHSANGKHRSRIDRFLLSDEWLKNWSDIKQWGLGRTVSDHCPLLLKNEKVDWGPKPFKFFDAWLEYPECKQLISQVWKSEAVSGWMGFRLKEKLKKTKKALKEWSANHMTDVDRRISEAEKSIAELDSKEEISQLTEGDIELRRSSFLTLWKNMRIKESMLQQKSRKVWLKEGDANTKFFHRSVKGRWRRNEINSIQINGEQYRGVAEIREGMLRYFKGLFTEEMWQRPKLDGISFRQLDEKDNDLLMAKFTEEDIQNAVWDCDSSKSPGPDGFNFKFIKTMWEEIKQDVIGFVQEFQEQGKLVRGSNSSFITLIPKVENPQRIEEYRPISLIGAMYKILAKLLANRLRKVLDKIIGEQQMAFIEGRQLMDGVVIANEVIDEAKRRGLKSFLFKVDFEKAYDKVSWDFVDYMLMRTGFTVKWRKWVRECLQSSMISILVNGSPTKQFSVNKGIRQGDPLSPFLFLLVAEGLNGLMQSAVEKNLFKGVRIGNGNLAVSHLQFADDTLFFGEASDENIQVVKCILRTFELASGLKINFGKSQLMEIGTEEGWKERMAWKLCCKEGDLPFKYLGIPVGGNHRKLALWKPLLESFKKKLASWKGQNLSLGGRITLLNSVLSSLPVYLMSAYKIPKGILYSLDKIRRNFLWGGLGEEKKIKWVSWERVCRKKECGGLGVKDLRKFNMALMGKWWGRLAKGEEGLWGKVIRGKYGGNGGQWLEWVRDGRRVGSLWWRDLQSLNVGEDGNEGWLTEGFRIKIGEGKGVSFWWDEWCGENCLANIYPRLYILSTGKEKDCQQMGENHNGTWQWNMTWRRALFQWEEEAEKELQKTIEKVKISPGCADKWEWIHSADGQYSTTTAYAVLTKQRKEEDEEKIFKRVWNPTIPTKVAAFNWRVLIDRIPTRTNLFKRGIIKELEERKCALCMEEKEDSSHLFLNCSVAKWLWKACTKWWGVKTVLQNECWPTFQHLGAWTKKPYKKEGWDCIWNAMLWTVWMARSKKIFDNAEVNLIKLFELIQLRSFAWIKARKPKCYFNLSDWLINPASCLHKA</sequence>
<dbReference type="SUPFAM" id="SSF54928">
    <property type="entry name" value="RNA-binding domain, RBD"/>
    <property type="match status" value="1"/>
</dbReference>
<dbReference type="Proteomes" id="UP001054252">
    <property type="component" value="Unassembled WGS sequence"/>
</dbReference>
<dbReference type="PANTHER" id="PTHR33116">
    <property type="entry name" value="REVERSE TRANSCRIPTASE ZINC-BINDING DOMAIN-CONTAINING PROTEIN-RELATED-RELATED"/>
    <property type="match status" value="1"/>
</dbReference>
<evidence type="ECO:0000259" key="3">
    <source>
        <dbReference type="PROSITE" id="PS50102"/>
    </source>
</evidence>
<feature type="compositionally biased region" description="Polar residues" evidence="2">
    <location>
        <begin position="541"/>
        <end position="560"/>
    </location>
</feature>
<feature type="region of interest" description="Disordered" evidence="2">
    <location>
        <begin position="646"/>
        <end position="665"/>
    </location>
</feature>
<comment type="caution">
    <text evidence="5">The sequence shown here is derived from an EMBL/GenBank/DDBJ whole genome shotgun (WGS) entry which is preliminary data.</text>
</comment>
<protein>
    <recommendedName>
        <fullName evidence="7">Reverse transcriptase domain-containing protein</fullName>
    </recommendedName>
</protein>
<dbReference type="Pfam" id="PF00078">
    <property type="entry name" value="RVT_1"/>
    <property type="match status" value="1"/>
</dbReference>
<dbReference type="Gene3D" id="3.30.70.330">
    <property type="match status" value="1"/>
</dbReference>